<feature type="region of interest" description="Disordered" evidence="1">
    <location>
        <begin position="28"/>
        <end position="52"/>
    </location>
</feature>
<reference evidence="2" key="2">
    <citation type="submission" date="2021-02" db="EMBL/GenBank/DDBJ databases">
        <authorList>
            <person name="Kimball J.A."/>
            <person name="Haas M.W."/>
            <person name="Macchietto M."/>
            <person name="Kono T."/>
            <person name="Duquette J."/>
            <person name="Shao M."/>
        </authorList>
    </citation>
    <scope>NUCLEOTIDE SEQUENCE</scope>
    <source>
        <tissue evidence="2">Fresh leaf tissue</tissue>
    </source>
</reference>
<dbReference type="Proteomes" id="UP000729402">
    <property type="component" value="Unassembled WGS sequence"/>
</dbReference>
<gene>
    <name evidence="2" type="ORF">GUJ93_ZPchr0865g40543</name>
</gene>
<dbReference type="OrthoDB" id="716691at2759"/>
<accession>A0A8J5RMX2</accession>
<evidence type="ECO:0000313" key="3">
    <source>
        <dbReference type="Proteomes" id="UP000729402"/>
    </source>
</evidence>
<evidence type="ECO:0000256" key="1">
    <source>
        <dbReference type="SAM" id="MobiDB-lite"/>
    </source>
</evidence>
<reference evidence="2" key="1">
    <citation type="journal article" date="2021" name="bioRxiv">
        <title>Whole Genome Assembly and Annotation of Northern Wild Rice, Zizania palustris L., Supports a Whole Genome Duplication in the Zizania Genus.</title>
        <authorList>
            <person name="Haas M."/>
            <person name="Kono T."/>
            <person name="Macchietto M."/>
            <person name="Millas R."/>
            <person name="McGilp L."/>
            <person name="Shao M."/>
            <person name="Duquette J."/>
            <person name="Hirsch C.N."/>
            <person name="Kimball J."/>
        </authorList>
    </citation>
    <scope>NUCLEOTIDE SEQUENCE</scope>
    <source>
        <tissue evidence="2">Fresh leaf tissue</tissue>
    </source>
</reference>
<name>A0A8J5RMX2_ZIZPA</name>
<protein>
    <submittedName>
        <fullName evidence="2">Uncharacterized protein</fullName>
    </submittedName>
</protein>
<feature type="region of interest" description="Disordered" evidence="1">
    <location>
        <begin position="81"/>
        <end position="105"/>
    </location>
</feature>
<keyword evidence="3" id="KW-1185">Reference proteome</keyword>
<organism evidence="2 3">
    <name type="scientific">Zizania palustris</name>
    <name type="common">Northern wild rice</name>
    <dbReference type="NCBI Taxonomy" id="103762"/>
    <lineage>
        <taxon>Eukaryota</taxon>
        <taxon>Viridiplantae</taxon>
        <taxon>Streptophyta</taxon>
        <taxon>Embryophyta</taxon>
        <taxon>Tracheophyta</taxon>
        <taxon>Spermatophyta</taxon>
        <taxon>Magnoliopsida</taxon>
        <taxon>Liliopsida</taxon>
        <taxon>Poales</taxon>
        <taxon>Poaceae</taxon>
        <taxon>BOP clade</taxon>
        <taxon>Oryzoideae</taxon>
        <taxon>Oryzeae</taxon>
        <taxon>Zizaniinae</taxon>
        <taxon>Zizania</taxon>
    </lineage>
</organism>
<sequence length="105" mass="11084">MSTSYSMRRKESLVIDILMHAAVADSVTSSSASMPLPASRMPGGANDMRSPVSTRLRSLRRLLRRGKQAVVGSSFSLRDGDIEQGLADSGADAACPPPKTPPLAN</sequence>
<comment type="caution">
    <text evidence="2">The sequence shown here is derived from an EMBL/GenBank/DDBJ whole genome shotgun (WGS) entry which is preliminary data.</text>
</comment>
<feature type="compositionally biased region" description="Pro residues" evidence="1">
    <location>
        <begin position="95"/>
        <end position="105"/>
    </location>
</feature>
<dbReference type="AlphaFoldDB" id="A0A8J5RMX2"/>
<dbReference type="EMBL" id="JAAALK010001424">
    <property type="protein sequence ID" value="KAG8042909.1"/>
    <property type="molecule type" value="Genomic_DNA"/>
</dbReference>
<evidence type="ECO:0000313" key="2">
    <source>
        <dbReference type="EMBL" id="KAG8042909.1"/>
    </source>
</evidence>
<proteinExistence type="predicted"/>